<dbReference type="InterPro" id="IPR029044">
    <property type="entry name" value="Nucleotide-diphossugar_trans"/>
</dbReference>
<evidence type="ECO:0000313" key="4">
    <source>
        <dbReference type="EMBL" id="MBB5872080.1"/>
    </source>
</evidence>
<dbReference type="InterPro" id="IPR001173">
    <property type="entry name" value="Glyco_trans_2-like"/>
</dbReference>
<dbReference type="SUPFAM" id="SSF53448">
    <property type="entry name" value="Nucleotide-diphospho-sugar transferases"/>
    <property type="match status" value="1"/>
</dbReference>
<dbReference type="CDD" id="cd04186">
    <property type="entry name" value="GT_2_like_c"/>
    <property type="match status" value="1"/>
</dbReference>
<name>A0A841BZD7_9ACTN</name>
<feature type="domain" description="Glycosyltransferase 2-like" evidence="2">
    <location>
        <begin position="6"/>
        <end position="123"/>
    </location>
</feature>
<dbReference type="InterPro" id="IPR027791">
    <property type="entry name" value="Galactosyl_T_C"/>
</dbReference>
<dbReference type="PANTHER" id="PTHR43179">
    <property type="entry name" value="RHAMNOSYLTRANSFERASE WBBL"/>
    <property type="match status" value="1"/>
</dbReference>
<sequence length="298" mass="31661">MNPMVSVIVVSYNSADLIGASLSGLKNSSISHELIVVDNASQDGSADRVEADFPSADVVRLPENVGFARAINAGAQRAAGDWILMLNPDAEPVGDLLEAFVSHALDRGGRILAGRTLHADGTDDGRSVFAMPTIWGLVCFATGLSTAFRRSRLFNPDELPGLDRTRATTVPAASGCVLLVERALFTKLGGFTPTYFMYGEDIDLCMRAADLGERVSLVPEAKVVHVGGASSTSAGKLALLMRGKATVFHLRWPGARGAVARGLLSFGVGVRALGSAVTGHAVMWRVVWRDRKTWLAGW</sequence>
<dbReference type="Proteomes" id="UP000587527">
    <property type="component" value="Unassembled WGS sequence"/>
</dbReference>
<organism evidence="4 5">
    <name type="scientific">Allocatelliglobosispora scoriae</name>
    <dbReference type="NCBI Taxonomy" id="643052"/>
    <lineage>
        <taxon>Bacteria</taxon>
        <taxon>Bacillati</taxon>
        <taxon>Actinomycetota</taxon>
        <taxon>Actinomycetes</taxon>
        <taxon>Micromonosporales</taxon>
        <taxon>Micromonosporaceae</taxon>
        <taxon>Allocatelliglobosispora</taxon>
    </lineage>
</organism>
<accession>A0A841BZD7</accession>
<gene>
    <name evidence="4" type="ORF">F4553_005514</name>
</gene>
<dbReference type="Gene3D" id="3.90.550.10">
    <property type="entry name" value="Spore Coat Polysaccharide Biosynthesis Protein SpsA, Chain A"/>
    <property type="match status" value="1"/>
</dbReference>
<evidence type="ECO:0000256" key="1">
    <source>
        <dbReference type="ARBA" id="ARBA00022679"/>
    </source>
</evidence>
<reference evidence="4 5" key="1">
    <citation type="submission" date="2020-08" db="EMBL/GenBank/DDBJ databases">
        <title>Sequencing the genomes of 1000 actinobacteria strains.</title>
        <authorList>
            <person name="Klenk H.-P."/>
        </authorList>
    </citation>
    <scope>NUCLEOTIDE SEQUENCE [LARGE SCALE GENOMIC DNA]</scope>
    <source>
        <strain evidence="4 5">DSM 45362</strain>
    </source>
</reference>
<dbReference type="Pfam" id="PF02709">
    <property type="entry name" value="Glyco_transf_7C"/>
    <property type="match status" value="1"/>
</dbReference>
<evidence type="ECO:0000259" key="2">
    <source>
        <dbReference type="Pfam" id="PF00535"/>
    </source>
</evidence>
<keyword evidence="1 4" id="KW-0808">Transferase</keyword>
<comment type="caution">
    <text evidence="4">The sequence shown here is derived from an EMBL/GenBank/DDBJ whole genome shotgun (WGS) entry which is preliminary data.</text>
</comment>
<evidence type="ECO:0000259" key="3">
    <source>
        <dbReference type="Pfam" id="PF02709"/>
    </source>
</evidence>
<dbReference type="Pfam" id="PF00535">
    <property type="entry name" value="Glycos_transf_2"/>
    <property type="match status" value="1"/>
</dbReference>
<dbReference type="AlphaFoldDB" id="A0A841BZD7"/>
<keyword evidence="5" id="KW-1185">Reference proteome</keyword>
<feature type="domain" description="Galactosyltransferase C-terminal" evidence="3">
    <location>
        <begin position="173"/>
        <end position="220"/>
    </location>
</feature>
<dbReference type="RefSeq" id="WP_184841423.1">
    <property type="nucleotide sequence ID" value="NZ_JACHMN010000003.1"/>
</dbReference>
<proteinExistence type="predicted"/>
<protein>
    <submittedName>
        <fullName evidence="4">GT2 family glycosyltransferase</fullName>
    </submittedName>
</protein>
<evidence type="ECO:0000313" key="5">
    <source>
        <dbReference type="Proteomes" id="UP000587527"/>
    </source>
</evidence>
<dbReference type="PANTHER" id="PTHR43179:SF7">
    <property type="entry name" value="RHAMNOSYLTRANSFERASE WBBL"/>
    <property type="match status" value="1"/>
</dbReference>
<dbReference type="EMBL" id="JACHMN010000003">
    <property type="protein sequence ID" value="MBB5872080.1"/>
    <property type="molecule type" value="Genomic_DNA"/>
</dbReference>
<dbReference type="GO" id="GO:0016740">
    <property type="term" value="F:transferase activity"/>
    <property type="evidence" value="ECO:0007669"/>
    <property type="project" value="UniProtKB-KW"/>
</dbReference>